<dbReference type="EMBL" id="LAZR01039005">
    <property type="protein sequence ID" value="KKL18087.1"/>
    <property type="molecule type" value="Genomic_DNA"/>
</dbReference>
<accession>A0A0F9BVV5</accession>
<feature type="coiled-coil region" evidence="1">
    <location>
        <begin position="2"/>
        <end position="36"/>
    </location>
</feature>
<name>A0A0F9BVV5_9ZZZZ</name>
<comment type="caution">
    <text evidence="2">The sequence shown here is derived from an EMBL/GenBank/DDBJ whole genome shotgun (WGS) entry which is preliminary data.</text>
</comment>
<evidence type="ECO:0000256" key="1">
    <source>
        <dbReference type="SAM" id="Coils"/>
    </source>
</evidence>
<organism evidence="2">
    <name type="scientific">marine sediment metagenome</name>
    <dbReference type="NCBI Taxonomy" id="412755"/>
    <lineage>
        <taxon>unclassified sequences</taxon>
        <taxon>metagenomes</taxon>
        <taxon>ecological metagenomes</taxon>
    </lineage>
</organism>
<feature type="non-terminal residue" evidence="2">
    <location>
        <position position="40"/>
    </location>
</feature>
<keyword evidence="1" id="KW-0175">Coiled coil</keyword>
<evidence type="ECO:0000313" key="2">
    <source>
        <dbReference type="EMBL" id="KKL18087.1"/>
    </source>
</evidence>
<dbReference type="AlphaFoldDB" id="A0A0F9BVV5"/>
<sequence length="40" mass="4824">MMANSIEEINLAKDRIEELEKELVEAKTQRDNWRSAHLRR</sequence>
<proteinExistence type="predicted"/>
<gene>
    <name evidence="2" type="ORF">LCGC14_2479000</name>
</gene>
<protein>
    <submittedName>
        <fullName evidence="2">Uncharacterized protein</fullName>
    </submittedName>
</protein>
<reference evidence="2" key="1">
    <citation type="journal article" date="2015" name="Nature">
        <title>Complex archaea that bridge the gap between prokaryotes and eukaryotes.</title>
        <authorList>
            <person name="Spang A."/>
            <person name="Saw J.H."/>
            <person name="Jorgensen S.L."/>
            <person name="Zaremba-Niedzwiedzka K."/>
            <person name="Martijn J."/>
            <person name="Lind A.E."/>
            <person name="van Eijk R."/>
            <person name="Schleper C."/>
            <person name="Guy L."/>
            <person name="Ettema T.J."/>
        </authorList>
    </citation>
    <scope>NUCLEOTIDE SEQUENCE</scope>
</reference>